<gene>
    <name evidence="2" type="ORF">FVF61_13740</name>
</gene>
<dbReference type="Proteomes" id="UP000324550">
    <property type="component" value="Unassembled WGS sequence"/>
</dbReference>
<reference evidence="2 3" key="1">
    <citation type="submission" date="2019-08" db="EMBL/GenBank/DDBJ databases">
        <title>Formosa sediminis sp. nov., isolated from marine sediment.</title>
        <authorList>
            <person name="Cao W.R."/>
        </authorList>
    </citation>
    <scope>NUCLEOTIDE SEQUENCE [LARGE SCALE GENOMIC DNA]</scope>
    <source>
        <strain evidence="2 3">1494</strain>
    </source>
</reference>
<feature type="domain" description="N-acetyltransferase" evidence="1">
    <location>
        <begin position="9"/>
        <end position="170"/>
    </location>
</feature>
<dbReference type="GO" id="GO:0016747">
    <property type="term" value="F:acyltransferase activity, transferring groups other than amino-acyl groups"/>
    <property type="evidence" value="ECO:0007669"/>
    <property type="project" value="InterPro"/>
</dbReference>
<dbReference type="PANTHER" id="PTHR43792">
    <property type="entry name" value="GNAT FAMILY, PUTATIVE (AFU_ORTHOLOGUE AFUA_3G00765)-RELATED-RELATED"/>
    <property type="match status" value="1"/>
</dbReference>
<dbReference type="AlphaFoldDB" id="A0A5D0G0C2"/>
<protein>
    <submittedName>
        <fullName evidence="2">GNAT family N-acetyltransferase</fullName>
    </submittedName>
</protein>
<dbReference type="EMBL" id="VSFC01000062">
    <property type="protein sequence ID" value="TYA52396.1"/>
    <property type="molecule type" value="Genomic_DNA"/>
</dbReference>
<evidence type="ECO:0000313" key="2">
    <source>
        <dbReference type="EMBL" id="TYA52396.1"/>
    </source>
</evidence>
<dbReference type="Pfam" id="PF13302">
    <property type="entry name" value="Acetyltransf_3"/>
    <property type="match status" value="1"/>
</dbReference>
<dbReference type="PANTHER" id="PTHR43792:SF1">
    <property type="entry name" value="N-ACETYLTRANSFERASE DOMAIN-CONTAINING PROTEIN"/>
    <property type="match status" value="1"/>
</dbReference>
<dbReference type="PROSITE" id="PS51186">
    <property type="entry name" value="GNAT"/>
    <property type="match status" value="1"/>
</dbReference>
<dbReference type="Gene3D" id="3.40.630.30">
    <property type="match status" value="1"/>
</dbReference>
<dbReference type="OrthoDB" id="9798081at2"/>
<evidence type="ECO:0000313" key="3">
    <source>
        <dbReference type="Proteomes" id="UP000324550"/>
    </source>
</evidence>
<dbReference type="InterPro" id="IPR016181">
    <property type="entry name" value="Acyl_CoA_acyltransferase"/>
</dbReference>
<dbReference type="InterPro" id="IPR051531">
    <property type="entry name" value="N-acetyltransferase"/>
</dbReference>
<keyword evidence="2" id="KW-0808">Transferase</keyword>
<proteinExistence type="predicted"/>
<sequence length="170" mass="19433">MKIAETTRLIISKITLDDAQFFLELVNTPNFKKYIGDRNLKTVTNTKTYLSNGTIKSYKDFGFGFYKLQLKEENNKSIGTCGLVKREQLEHVDIGFALLPDYEGRGFGFESSEAILKLAKNKFKLDKIFAITLPTNTNSIKLLEKLGLSFEKRTKPFEDDEELLLFAKTL</sequence>
<dbReference type="SUPFAM" id="SSF55729">
    <property type="entry name" value="Acyl-CoA N-acyltransferases (Nat)"/>
    <property type="match status" value="1"/>
</dbReference>
<keyword evidence="3" id="KW-1185">Reference proteome</keyword>
<dbReference type="RefSeq" id="WP_148457373.1">
    <property type="nucleotide sequence ID" value="NZ_VSFC01000062.1"/>
</dbReference>
<accession>A0A5D0G0C2</accession>
<name>A0A5D0G0C2_9FLAO</name>
<evidence type="ECO:0000259" key="1">
    <source>
        <dbReference type="PROSITE" id="PS51186"/>
    </source>
</evidence>
<organism evidence="2 3">
    <name type="scientific">Formosa maritima</name>
    <dbReference type="NCBI Taxonomy" id="2592046"/>
    <lineage>
        <taxon>Bacteria</taxon>
        <taxon>Pseudomonadati</taxon>
        <taxon>Bacteroidota</taxon>
        <taxon>Flavobacteriia</taxon>
        <taxon>Flavobacteriales</taxon>
        <taxon>Flavobacteriaceae</taxon>
        <taxon>Formosa</taxon>
    </lineage>
</organism>
<dbReference type="InterPro" id="IPR000182">
    <property type="entry name" value="GNAT_dom"/>
</dbReference>
<comment type="caution">
    <text evidence="2">The sequence shown here is derived from an EMBL/GenBank/DDBJ whole genome shotgun (WGS) entry which is preliminary data.</text>
</comment>